<accession>C1G9V9</accession>
<evidence type="ECO:0000256" key="1">
    <source>
        <dbReference type="SAM" id="MobiDB-lite"/>
    </source>
</evidence>
<dbReference type="RefSeq" id="XP_010759295.1">
    <property type="nucleotide sequence ID" value="XM_010760993.1"/>
</dbReference>
<dbReference type="EMBL" id="KN275960">
    <property type="protein sequence ID" value="EEH47961.2"/>
    <property type="molecule type" value="Genomic_DNA"/>
</dbReference>
<evidence type="ECO:0000313" key="2">
    <source>
        <dbReference type="EMBL" id="EEH47961.2"/>
    </source>
</evidence>
<dbReference type="HOGENOM" id="CLU_3014785_0_0_1"/>
<proteinExistence type="predicted"/>
<dbReference type="Proteomes" id="UP000001628">
    <property type="component" value="Unassembled WGS sequence"/>
</dbReference>
<keyword evidence="3" id="KW-1185">Reference proteome</keyword>
<dbReference type="KEGG" id="pbn:PADG_04045"/>
<dbReference type="VEuPathDB" id="FungiDB:PADG_04045"/>
<gene>
    <name evidence="2" type="ORF">PADG_04045</name>
</gene>
<evidence type="ECO:0000313" key="3">
    <source>
        <dbReference type="Proteomes" id="UP000001628"/>
    </source>
</evidence>
<dbReference type="GeneID" id="22583244"/>
<dbReference type="InParanoid" id="C1G9V9"/>
<protein>
    <submittedName>
        <fullName evidence="2">Uncharacterized protein</fullName>
    </submittedName>
</protein>
<reference evidence="2 3" key="1">
    <citation type="journal article" date="2011" name="PLoS Genet.">
        <title>Comparative genomic analysis of human fungal pathogens causing paracoccidioidomycosis.</title>
        <authorList>
            <person name="Desjardins C.A."/>
            <person name="Champion M.D."/>
            <person name="Holder J.W."/>
            <person name="Muszewska A."/>
            <person name="Goldberg J."/>
            <person name="Bailao A.M."/>
            <person name="Brigido M.M."/>
            <person name="Ferreira M.E."/>
            <person name="Garcia A.M."/>
            <person name="Grynberg M."/>
            <person name="Gujja S."/>
            <person name="Heiman D.I."/>
            <person name="Henn M.R."/>
            <person name="Kodira C.D."/>
            <person name="Leon-Narvaez H."/>
            <person name="Longo L.V."/>
            <person name="Ma L.J."/>
            <person name="Malavazi I."/>
            <person name="Matsuo A.L."/>
            <person name="Morais F.V."/>
            <person name="Pereira M."/>
            <person name="Rodriguez-Brito S."/>
            <person name="Sakthikumar S."/>
            <person name="Salem-Izacc S.M."/>
            <person name="Sykes S.M."/>
            <person name="Teixeira M.M."/>
            <person name="Vallejo M.C."/>
            <person name="Walter M.E."/>
            <person name="Yandava C."/>
            <person name="Young S."/>
            <person name="Zeng Q."/>
            <person name="Zucker J."/>
            <person name="Felipe M.S."/>
            <person name="Goldman G.H."/>
            <person name="Haas B.J."/>
            <person name="McEwen J.G."/>
            <person name="Nino-Vega G."/>
            <person name="Puccia R."/>
            <person name="San-Blas G."/>
            <person name="Soares C.M."/>
            <person name="Birren B.W."/>
            <person name="Cuomo C.A."/>
        </authorList>
    </citation>
    <scope>NUCLEOTIDE SEQUENCE [LARGE SCALE GENOMIC DNA]</scope>
    <source>
        <strain evidence="2 3">Pb18</strain>
    </source>
</reference>
<organism evidence="2 3">
    <name type="scientific">Paracoccidioides brasiliensis (strain Pb18)</name>
    <dbReference type="NCBI Taxonomy" id="502780"/>
    <lineage>
        <taxon>Eukaryota</taxon>
        <taxon>Fungi</taxon>
        <taxon>Dikarya</taxon>
        <taxon>Ascomycota</taxon>
        <taxon>Pezizomycotina</taxon>
        <taxon>Eurotiomycetes</taxon>
        <taxon>Eurotiomycetidae</taxon>
        <taxon>Onygenales</taxon>
        <taxon>Ajellomycetaceae</taxon>
        <taxon>Paracoccidioides</taxon>
    </lineage>
</organism>
<name>C1G9V9_PARBD</name>
<sequence>MDTWEYIRDVRQKVTLSSRGRTELRKGPEGSNQATRPTGSLFPGQVMLGLRAHGRD</sequence>
<feature type="region of interest" description="Disordered" evidence="1">
    <location>
        <begin position="17"/>
        <end position="43"/>
    </location>
</feature>
<dbReference type="AlphaFoldDB" id="C1G9V9"/>